<accession>A0A1H3X4J7</accession>
<protein>
    <submittedName>
        <fullName evidence="3">CheY chemotaxis protein or a CheY-like REC (Receiver) domain</fullName>
    </submittedName>
</protein>
<dbReference type="GO" id="GO:0000160">
    <property type="term" value="P:phosphorelay signal transduction system"/>
    <property type="evidence" value="ECO:0007669"/>
    <property type="project" value="InterPro"/>
</dbReference>
<dbReference type="PANTHER" id="PTHR44520">
    <property type="entry name" value="RESPONSE REGULATOR RCP1-RELATED"/>
    <property type="match status" value="1"/>
</dbReference>
<dbReference type="Pfam" id="PF00072">
    <property type="entry name" value="Response_reg"/>
    <property type="match status" value="1"/>
</dbReference>
<evidence type="ECO:0000256" key="1">
    <source>
        <dbReference type="PROSITE-ProRule" id="PRU00169"/>
    </source>
</evidence>
<dbReference type="PROSITE" id="PS50110">
    <property type="entry name" value="RESPONSE_REGULATORY"/>
    <property type="match status" value="1"/>
</dbReference>
<gene>
    <name evidence="3" type="ORF">SAMN05660909_00266</name>
</gene>
<dbReference type="EMBL" id="FNRL01000001">
    <property type="protein sequence ID" value="SDZ94306.1"/>
    <property type="molecule type" value="Genomic_DNA"/>
</dbReference>
<evidence type="ECO:0000313" key="4">
    <source>
        <dbReference type="Proteomes" id="UP000199656"/>
    </source>
</evidence>
<reference evidence="4" key="1">
    <citation type="submission" date="2016-10" db="EMBL/GenBank/DDBJ databases">
        <authorList>
            <person name="Varghese N."/>
            <person name="Submissions S."/>
        </authorList>
    </citation>
    <scope>NUCLEOTIDE SEQUENCE [LARGE SCALE GENOMIC DNA]</scope>
    <source>
        <strain evidence="4">DSM 23920</strain>
    </source>
</reference>
<dbReference type="Proteomes" id="UP000199656">
    <property type="component" value="Unassembled WGS sequence"/>
</dbReference>
<dbReference type="Gene3D" id="3.40.50.2300">
    <property type="match status" value="1"/>
</dbReference>
<proteinExistence type="predicted"/>
<organism evidence="3 4">
    <name type="scientific">Chitinophaga terrae</name>
    <name type="common">ex Kim and Jung 2007</name>
    <dbReference type="NCBI Taxonomy" id="408074"/>
    <lineage>
        <taxon>Bacteria</taxon>
        <taxon>Pseudomonadati</taxon>
        <taxon>Bacteroidota</taxon>
        <taxon>Chitinophagia</taxon>
        <taxon>Chitinophagales</taxon>
        <taxon>Chitinophagaceae</taxon>
        <taxon>Chitinophaga</taxon>
    </lineage>
</organism>
<dbReference type="InterPro" id="IPR052893">
    <property type="entry name" value="TCS_response_regulator"/>
</dbReference>
<dbReference type="InterPro" id="IPR011006">
    <property type="entry name" value="CheY-like_superfamily"/>
</dbReference>
<keyword evidence="4" id="KW-1185">Reference proteome</keyword>
<evidence type="ECO:0000313" key="3">
    <source>
        <dbReference type="EMBL" id="SDZ94306.1"/>
    </source>
</evidence>
<feature type="domain" description="Response regulatory" evidence="2">
    <location>
        <begin position="6"/>
        <end position="133"/>
    </location>
</feature>
<dbReference type="RefSeq" id="WP_089757833.1">
    <property type="nucleotide sequence ID" value="NZ_BKAT01000012.1"/>
</dbReference>
<dbReference type="PANTHER" id="PTHR44520:SF2">
    <property type="entry name" value="RESPONSE REGULATOR RCP1"/>
    <property type="match status" value="1"/>
</dbReference>
<feature type="modified residue" description="4-aspartylphosphate" evidence="1">
    <location>
        <position position="66"/>
    </location>
</feature>
<dbReference type="InterPro" id="IPR001789">
    <property type="entry name" value="Sig_transdc_resp-reg_receiver"/>
</dbReference>
<evidence type="ECO:0000259" key="2">
    <source>
        <dbReference type="PROSITE" id="PS50110"/>
    </source>
</evidence>
<keyword evidence="1" id="KW-0597">Phosphoprotein</keyword>
<name>A0A1H3X4J7_9BACT</name>
<sequence length="142" mass="16331">MITLKKILLAEDDEDDRMIFEEIVQHYQEEREFSFHAVENGSLLIQLLNQQLKTDPAVLPNLLVLDQNMPQMNGQEALKVIKGHPQFRKIPVVIFSTYNDSRLANECLNLGAALTITKPDSYEGFQRVIGDLINEFLFPEKE</sequence>
<dbReference type="SMART" id="SM00448">
    <property type="entry name" value="REC"/>
    <property type="match status" value="1"/>
</dbReference>
<dbReference type="AlphaFoldDB" id="A0A1H3X4J7"/>
<dbReference type="STRING" id="408074.SAMN05660909_00266"/>
<dbReference type="OrthoDB" id="952767at2"/>
<dbReference type="SUPFAM" id="SSF52172">
    <property type="entry name" value="CheY-like"/>
    <property type="match status" value="1"/>
</dbReference>